<proteinExistence type="inferred from homology"/>
<reference evidence="18" key="1">
    <citation type="journal article" date="2019" name="Int. J. Syst. Evol. Microbiol.">
        <title>The Global Catalogue of Microorganisms (GCM) 10K type strain sequencing project: providing services to taxonomists for standard genome sequencing and annotation.</title>
        <authorList>
            <consortium name="The Broad Institute Genomics Platform"/>
            <consortium name="The Broad Institute Genome Sequencing Center for Infectious Disease"/>
            <person name="Wu L."/>
            <person name="Ma J."/>
        </authorList>
    </citation>
    <scope>NUCLEOTIDE SEQUENCE [LARGE SCALE GENOMIC DNA]</scope>
    <source>
        <strain evidence="18">KCTC 42739</strain>
    </source>
</reference>
<protein>
    <recommendedName>
        <fullName evidence="5 12">Aminopeptidase N</fullName>
        <ecNumber evidence="4 12">3.4.11.2</ecNumber>
    </recommendedName>
</protein>
<feature type="domain" description="Peptidase M1 alanyl aminopeptidase C-terminal" evidence="15">
    <location>
        <begin position="552"/>
        <end position="867"/>
    </location>
</feature>
<evidence type="ECO:0000313" key="18">
    <source>
        <dbReference type="Proteomes" id="UP001595713"/>
    </source>
</evidence>
<evidence type="ECO:0000259" key="13">
    <source>
        <dbReference type="Pfam" id="PF01433"/>
    </source>
</evidence>
<dbReference type="Gene3D" id="2.60.40.1840">
    <property type="match status" value="1"/>
</dbReference>
<dbReference type="InterPro" id="IPR012779">
    <property type="entry name" value="Peptidase_M1_pepN"/>
</dbReference>
<dbReference type="Pfam" id="PF17900">
    <property type="entry name" value="Peptidase_M1_N"/>
    <property type="match status" value="1"/>
</dbReference>
<dbReference type="InterPro" id="IPR045357">
    <property type="entry name" value="Aminopeptidase_N-like_N"/>
</dbReference>
<evidence type="ECO:0000256" key="5">
    <source>
        <dbReference type="ARBA" id="ARBA00015611"/>
    </source>
</evidence>
<dbReference type="InterPro" id="IPR014782">
    <property type="entry name" value="Peptidase_M1_dom"/>
</dbReference>
<dbReference type="GO" id="GO:0016285">
    <property type="term" value="F:alanyl aminopeptidase activity"/>
    <property type="evidence" value="ECO:0007669"/>
    <property type="project" value="UniProtKB-EC"/>
</dbReference>
<sequence>MLDVQAIAHPPLSPHVIRREDYTPPDWQVPEIALDFALDAAATSVRATLNVVRSSAHDRPLVLDGAGQTPLSVKVDGVAVNDWWLKDGGLVIPLRGSAHVIETEVEIAPERNTQLMGLYASGGNLCTQCEAEGFRRITFFPDRPDVLSVYKVHMVADKARYPVLLANGDPIAQGDLPDGRHWADWHDPFPKPSYLFALVAGDLVANRATFTTMSGRDVALGIWVRAADLAKTEHALAALQTSMAWDERVYGREYDLDVFNIVAVDDFNFGAMENKGLNIFNSRYILADADTATDYDFDAIAAVVAHEYFHNWSGNRITCRDWFQLSLKEGFTVFRDQGFSADQGSAAVKRIEDVRGLRAAQFPEDAGPLAHPIRPDEYQEISNFYTATIYNKGAEVIRMIATILGPQRFRAGTDLYFERFDGTAATCEDFVASMEAASGVDLSQFRLWYSQAGTPRVTASVAHDAGSGRATLTLSQRTPPTPGQLDKQPMVLPLKLKLFGAETAQTLAAEQLVLLDQPSEQIVFEGISERPVLSINRGFSAPVVVETDRSAADLAFLSAHDDDPFARYEAMQQLMLDTLVESAANGTADHRAVIAAIAGTLDDAALDPAFVAEVVLLPSDAFIGDQMARVDPEAIFRAREALRRDVGRSLDTRWRAAYDAAQADSFEYSPAAKGLRRLKTVALGYIAASGAADAAGLAFGQFEAADNMTDRQGALATLVSGDSPERIAALDIFYNRYSDNALVLDKWFQAQALSARDDTLEIVAELSRHRDFTLANPNRARALIGAFSVNQRAFNAADGAGYRFVADQLIALDRLNPQTAAKMIPPLGRWRRFDAARAALMRGELERIVATPGLSKDMFEQASKSLAG</sequence>
<feature type="domain" description="Aminopeptidase N-like N-terminal" evidence="16">
    <location>
        <begin position="101"/>
        <end position="195"/>
    </location>
</feature>
<dbReference type="NCBIfam" id="TIGR02414">
    <property type="entry name" value="pepN_proteo"/>
    <property type="match status" value="1"/>
</dbReference>
<dbReference type="RefSeq" id="WP_261295103.1">
    <property type="nucleotide sequence ID" value="NZ_JANQBK010000013.1"/>
</dbReference>
<dbReference type="InterPro" id="IPR035414">
    <property type="entry name" value="Peptidase_M1_pepN_Ig-like"/>
</dbReference>
<keyword evidence="11" id="KW-0482">Metalloprotease</keyword>
<evidence type="ECO:0000256" key="9">
    <source>
        <dbReference type="ARBA" id="ARBA00022801"/>
    </source>
</evidence>
<dbReference type="PRINTS" id="PR00756">
    <property type="entry name" value="ALADIPTASE"/>
</dbReference>
<dbReference type="EMBL" id="JBHRXP010000001">
    <property type="protein sequence ID" value="MFC3579077.1"/>
    <property type="molecule type" value="Genomic_DNA"/>
</dbReference>
<dbReference type="InterPro" id="IPR038438">
    <property type="entry name" value="PepN_Ig-like_sf"/>
</dbReference>
<keyword evidence="18" id="KW-1185">Reference proteome</keyword>
<comment type="cofactor">
    <cofactor evidence="2">
        <name>Zn(2+)</name>
        <dbReference type="ChEBI" id="CHEBI:29105"/>
    </cofactor>
</comment>
<evidence type="ECO:0000259" key="15">
    <source>
        <dbReference type="Pfam" id="PF17432"/>
    </source>
</evidence>
<dbReference type="PANTHER" id="PTHR46322:SF1">
    <property type="entry name" value="PUROMYCIN-SENSITIVE AMINOPEPTIDASE"/>
    <property type="match status" value="1"/>
</dbReference>
<evidence type="ECO:0000256" key="11">
    <source>
        <dbReference type="ARBA" id="ARBA00023049"/>
    </source>
</evidence>
<evidence type="ECO:0000256" key="1">
    <source>
        <dbReference type="ARBA" id="ARBA00000098"/>
    </source>
</evidence>
<dbReference type="PANTHER" id="PTHR46322">
    <property type="entry name" value="PUROMYCIN-SENSITIVE AMINOPEPTIDASE"/>
    <property type="match status" value="1"/>
</dbReference>
<evidence type="ECO:0000259" key="14">
    <source>
        <dbReference type="Pfam" id="PF11940"/>
    </source>
</evidence>
<evidence type="ECO:0000256" key="8">
    <source>
        <dbReference type="ARBA" id="ARBA00022723"/>
    </source>
</evidence>
<keyword evidence="9 17" id="KW-0378">Hydrolase</keyword>
<dbReference type="Pfam" id="PF17432">
    <property type="entry name" value="DUF3458_C"/>
    <property type="match status" value="1"/>
</dbReference>
<dbReference type="InterPro" id="IPR042097">
    <property type="entry name" value="Aminopeptidase_N-like_N_sf"/>
</dbReference>
<dbReference type="InterPro" id="IPR027268">
    <property type="entry name" value="Peptidase_M4/M1_CTD_sf"/>
</dbReference>
<feature type="domain" description="Peptidase M1 membrane alanine aminopeptidase" evidence="13">
    <location>
        <begin position="236"/>
        <end position="445"/>
    </location>
</feature>
<dbReference type="Gene3D" id="1.25.50.10">
    <property type="entry name" value="Peptidase M1, alanyl aminopeptidase, C-terminal domain"/>
    <property type="match status" value="1"/>
</dbReference>
<dbReference type="InterPro" id="IPR037144">
    <property type="entry name" value="Peptidase_M1_pepN_C_sf"/>
</dbReference>
<comment type="similarity">
    <text evidence="3">Belongs to the peptidase M1 family.</text>
</comment>
<keyword evidence="7" id="KW-0645">Protease</keyword>
<dbReference type="Pfam" id="PF11940">
    <property type="entry name" value="DUF3458"/>
    <property type="match status" value="1"/>
</dbReference>
<evidence type="ECO:0000313" key="17">
    <source>
        <dbReference type="EMBL" id="MFC3579077.1"/>
    </source>
</evidence>
<dbReference type="Gene3D" id="1.10.390.10">
    <property type="entry name" value="Neutral Protease Domain 2"/>
    <property type="match status" value="1"/>
</dbReference>
<comment type="catalytic activity">
    <reaction evidence="1">
        <text>Release of an N-terminal amino acid, Xaa-|-Yaa- from a peptide, amide or arylamide. Xaa is preferably Ala, but may be most amino acids including Pro (slow action). When a terminal hydrophobic residue is followed by a prolyl residue, the two may be released as an intact Xaa-Pro dipeptide.</text>
        <dbReference type="EC" id="3.4.11.2"/>
    </reaction>
</comment>
<evidence type="ECO:0000259" key="16">
    <source>
        <dbReference type="Pfam" id="PF17900"/>
    </source>
</evidence>
<keyword evidence="6 17" id="KW-0031">Aminopeptidase</keyword>
<organism evidence="17 18">
    <name type="scientific">Sphingomonas hylomeconis</name>
    <dbReference type="NCBI Taxonomy" id="1395958"/>
    <lineage>
        <taxon>Bacteria</taxon>
        <taxon>Pseudomonadati</taxon>
        <taxon>Pseudomonadota</taxon>
        <taxon>Alphaproteobacteria</taxon>
        <taxon>Sphingomonadales</taxon>
        <taxon>Sphingomonadaceae</taxon>
        <taxon>Sphingomonas</taxon>
    </lineage>
</organism>
<evidence type="ECO:0000256" key="7">
    <source>
        <dbReference type="ARBA" id="ARBA00022670"/>
    </source>
</evidence>
<evidence type="ECO:0000256" key="6">
    <source>
        <dbReference type="ARBA" id="ARBA00022438"/>
    </source>
</evidence>
<dbReference type="Pfam" id="PF01433">
    <property type="entry name" value="Peptidase_M1"/>
    <property type="match status" value="1"/>
</dbReference>
<dbReference type="InterPro" id="IPR001930">
    <property type="entry name" value="Peptidase_M1"/>
</dbReference>
<evidence type="ECO:0000256" key="10">
    <source>
        <dbReference type="ARBA" id="ARBA00022833"/>
    </source>
</evidence>
<dbReference type="CDD" id="cd09600">
    <property type="entry name" value="M1_APN"/>
    <property type="match status" value="1"/>
</dbReference>
<keyword evidence="10" id="KW-0862">Zinc</keyword>
<dbReference type="EC" id="3.4.11.2" evidence="4 12"/>
<name>A0ABV7SQ54_9SPHN</name>
<feature type="domain" description="Peptidase M1 alanyl aminopeptidase Ig-like fold" evidence="14">
    <location>
        <begin position="453"/>
        <end position="547"/>
    </location>
</feature>
<dbReference type="SUPFAM" id="SSF63737">
    <property type="entry name" value="Leukotriene A4 hydrolase N-terminal domain"/>
    <property type="match status" value="1"/>
</dbReference>
<comment type="caution">
    <text evidence="17">The sequence shown here is derived from an EMBL/GenBank/DDBJ whole genome shotgun (WGS) entry which is preliminary data.</text>
</comment>
<keyword evidence="8" id="KW-0479">Metal-binding</keyword>
<gene>
    <name evidence="17" type="primary">pepN</name>
    <name evidence="17" type="ORF">ACFONA_02775</name>
</gene>
<dbReference type="SUPFAM" id="SSF55486">
    <property type="entry name" value="Metalloproteases ('zincins'), catalytic domain"/>
    <property type="match status" value="1"/>
</dbReference>
<evidence type="ECO:0000256" key="3">
    <source>
        <dbReference type="ARBA" id="ARBA00010136"/>
    </source>
</evidence>
<evidence type="ECO:0000256" key="4">
    <source>
        <dbReference type="ARBA" id="ARBA00012564"/>
    </source>
</evidence>
<accession>A0ABV7SQ54</accession>
<evidence type="ECO:0000256" key="12">
    <source>
        <dbReference type="NCBIfam" id="TIGR02414"/>
    </source>
</evidence>
<dbReference type="Proteomes" id="UP001595713">
    <property type="component" value="Unassembled WGS sequence"/>
</dbReference>
<dbReference type="Gene3D" id="2.60.40.1730">
    <property type="entry name" value="tricorn interacting facor f3 domain"/>
    <property type="match status" value="1"/>
</dbReference>
<evidence type="ECO:0000256" key="2">
    <source>
        <dbReference type="ARBA" id="ARBA00001947"/>
    </source>
</evidence>
<dbReference type="InterPro" id="IPR024601">
    <property type="entry name" value="Peptidase_M1_pepN_C"/>
</dbReference>
<dbReference type="Gene3D" id="3.30.2010.30">
    <property type="match status" value="1"/>
</dbReference>